<keyword evidence="10" id="KW-0804">Transcription</keyword>
<dbReference type="Pfam" id="PF06325">
    <property type="entry name" value="PrmA"/>
    <property type="match status" value="1"/>
</dbReference>
<dbReference type="Gene3D" id="3.40.50.150">
    <property type="entry name" value="Vaccinia Virus protein VP39"/>
    <property type="match status" value="1"/>
</dbReference>
<sequence length="605" mass="65578">MEQPGAWSKPAHIQCCSIAEDGSAAWDTNSFEADLRISLGNQPSHSRSEPSFTIHNRSTNATALTGSLTSKTAWRASSILFFFKSPQEHASCLAVRCASLEAANTVESLMDKALGLQQRQMPEGASGRKRAHAEGPAESLQPEASAQGDGNPFDAKIDKGSAEMYFKYYGMLQHQQNMLQDYVRTGIYHRAITSNKLDFRGKTVMDVGAGSGILSLFAAQAGASKVYAVEASGIVGYTQQLADGNADMGKTLQVIHAKVEEVDIAEKVDVLISEPMGTLLVNERMLETYLYARDRFLKPGGKMFPQVGRIHVALFSDAFLHQEVMAKATFWTQDNFFKVDLSSLYGSAVDGYFSQVVVDAFDTNVLVSDPASKILDLGTCTAEDLQDVVIPLDLEVKTQGPCAVHGLACWFDVLFPGTNNPVWLTTAPGQPTTHWFQLRCLMKAPIYVPGPGHRVQGSLHLKAHKFQSYDVHLTLTGPPAQPGGPPQTSSGVFDLKEPYYRQLTPAGWWGQASAGVSQEECQAQQYQQQQQQQQWGPAEQQQWAEQVRQWASQAGLVHASAQQSGQQGAAAGTGQVVGAGQMGQQGQQGGQQAAGGGSWRSMMQV</sequence>
<keyword evidence="11" id="KW-0539">Nucleus</keyword>
<evidence type="ECO:0000259" key="15">
    <source>
        <dbReference type="Pfam" id="PF22528"/>
    </source>
</evidence>
<comment type="catalytic activity">
    <reaction evidence="12">
        <text>L-arginyl-[protein] + 2 S-adenosyl-L-methionine = N(omega),N(omega)-dimethyl-L-arginyl-[protein] + 2 S-adenosyl-L-homocysteine + 2 H(+)</text>
        <dbReference type="Rhea" id="RHEA:48096"/>
        <dbReference type="Rhea" id="RHEA-COMP:10532"/>
        <dbReference type="Rhea" id="RHEA-COMP:11991"/>
        <dbReference type="ChEBI" id="CHEBI:15378"/>
        <dbReference type="ChEBI" id="CHEBI:29965"/>
        <dbReference type="ChEBI" id="CHEBI:57856"/>
        <dbReference type="ChEBI" id="CHEBI:59789"/>
        <dbReference type="ChEBI" id="CHEBI:61897"/>
        <dbReference type="EC" id="2.1.1.319"/>
    </reaction>
</comment>
<dbReference type="SUPFAM" id="SSF53335">
    <property type="entry name" value="S-adenosyl-L-methionine-dependent methyltransferases"/>
    <property type="match status" value="1"/>
</dbReference>
<evidence type="ECO:0000256" key="12">
    <source>
        <dbReference type="ARBA" id="ARBA00049086"/>
    </source>
</evidence>
<keyword evidence="6 13" id="KW-0808">Transferase</keyword>
<evidence type="ECO:0000256" key="1">
    <source>
        <dbReference type="ARBA" id="ARBA00004123"/>
    </source>
</evidence>
<dbReference type="EC" id="2.1.1.319" evidence="3"/>
<dbReference type="Pfam" id="PF22528">
    <property type="entry name" value="PRMT_C"/>
    <property type="match status" value="1"/>
</dbReference>
<comment type="subcellular location">
    <subcellularLocation>
        <location evidence="2">Cytoplasm</location>
    </subcellularLocation>
    <subcellularLocation>
        <location evidence="1">Nucleus</location>
    </subcellularLocation>
</comment>
<dbReference type="EMBL" id="HBIP01027832">
    <property type="protein sequence ID" value="CAE0501758.1"/>
    <property type="molecule type" value="Transcribed_RNA"/>
</dbReference>
<keyword evidence="5 13" id="KW-0489">Methyltransferase</keyword>
<evidence type="ECO:0000256" key="7">
    <source>
        <dbReference type="ARBA" id="ARBA00022691"/>
    </source>
</evidence>
<dbReference type="PANTHER" id="PTHR11006:SF10">
    <property type="entry name" value="HISTONE-ARGININE METHYLTRANSFERASE CARMER-RELATED"/>
    <property type="match status" value="1"/>
</dbReference>
<dbReference type="FunFam" id="3.40.50.150:FF:000052">
    <property type="entry name" value="Probable histone-arginine methyltransferase CARM1"/>
    <property type="match status" value="1"/>
</dbReference>
<proteinExistence type="predicted"/>
<dbReference type="InterPro" id="IPR029063">
    <property type="entry name" value="SAM-dependent_MTases_sf"/>
</dbReference>
<name>A0A7S3VRI5_DUNTE</name>
<evidence type="ECO:0000256" key="9">
    <source>
        <dbReference type="ARBA" id="ARBA00023015"/>
    </source>
</evidence>
<keyword evidence="7 13" id="KW-0949">S-adenosyl-L-methionine</keyword>
<accession>A0A7S3VRI5</accession>
<protein>
    <recommendedName>
        <fullName evidence="3">type I protein arginine methyltransferase</fullName>
        <ecNumber evidence="3">2.1.1.319</ecNumber>
    </recommendedName>
</protein>
<evidence type="ECO:0000313" key="16">
    <source>
        <dbReference type="EMBL" id="CAE0501758.1"/>
    </source>
</evidence>
<feature type="domain" description="Protein arginine N-methyltransferase" evidence="15">
    <location>
        <begin position="309"/>
        <end position="473"/>
    </location>
</feature>
<evidence type="ECO:0000256" key="13">
    <source>
        <dbReference type="PROSITE-ProRule" id="PRU01015"/>
    </source>
</evidence>
<evidence type="ECO:0000256" key="11">
    <source>
        <dbReference type="ARBA" id="ARBA00023242"/>
    </source>
</evidence>
<keyword evidence="9" id="KW-0805">Transcription regulation</keyword>
<dbReference type="GO" id="GO:0035242">
    <property type="term" value="F:protein-arginine omega-N asymmetric methyltransferase activity"/>
    <property type="evidence" value="ECO:0007669"/>
    <property type="project" value="UniProtKB-EC"/>
</dbReference>
<dbReference type="AlphaFoldDB" id="A0A7S3VRI5"/>
<dbReference type="GO" id="GO:0032259">
    <property type="term" value="P:methylation"/>
    <property type="evidence" value="ECO:0007669"/>
    <property type="project" value="UniProtKB-KW"/>
</dbReference>
<feature type="compositionally biased region" description="Gly residues" evidence="14">
    <location>
        <begin position="580"/>
        <end position="598"/>
    </location>
</feature>
<dbReference type="CDD" id="cd02440">
    <property type="entry name" value="AdoMet_MTases"/>
    <property type="match status" value="1"/>
</dbReference>
<dbReference type="GO" id="GO:0005634">
    <property type="term" value="C:nucleus"/>
    <property type="evidence" value="ECO:0007669"/>
    <property type="project" value="UniProtKB-SubCell"/>
</dbReference>
<dbReference type="GO" id="GO:0035241">
    <property type="term" value="F:protein-arginine omega-N monomethyltransferase activity"/>
    <property type="evidence" value="ECO:0007669"/>
    <property type="project" value="UniProtKB-ARBA"/>
</dbReference>
<evidence type="ECO:0000256" key="5">
    <source>
        <dbReference type="ARBA" id="ARBA00022603"/>
    </source>
</evidence>
<evidence type="ECO:0000256" key="14">
    <source>
        <dbReference type="SAM" id="MobiDB-lite"/>
    </source>
</evidence>
<dbReference type="PROSITE" id="PS51678">
    <property type="entry name" value="SAM_MT_PRMT"/>
    <property type="match status" value="1"/>
</dbReference>
<keyword evidence="4" id="KW-0963">Cytoplasm</keyword>
<dbReference type="InterPro" id="IPR025799">
    <property type="entry name" value="Arg_MeTrfase"/>
</dbReference>
<dbReference type="GO" id="GO:0070611">
    <property type="term" value="F:histone H3R2 methyltransferase activity"/>
    <property type="evidence" value="ECO:0007669"/>
    <property type="project" value="TreeGrafter"/>
</dbReference>
<organism evidence="16">
    <name type="scientific">Dunaliella tertiolecta</name>
    <name type="common">Green alga</name>
    <dbReference type="NCBI Taxonomy" id="3047"/>
    <lineage>
        <taxon>Eukaryota</taxon>
        <taxon>Viridiplantae</taxon>
        <taxon>Chlorophyta</taxon>
        <taxon>core chlorophytes</taxon>
        <taxon>Chlorophyceae</taxon>
        <taxon>CS clade</taxon>
        <taxon>Chlamydomonadales</taxon>
        <taxon>Dunaliellaceae</taxon>
        <taxon>Dunaliella</taxon>
    </lineage>
</organism>
<feature type="region of interest" description="Disordered" evidence="14">
    <location>
        <begin position="119"/>
        <end position="153"/>
    </location>
</feature>
<evidence type="ECO:0000256" key="4">
    <source>
        <dbReference type="ARBA" id="ARBA00022490"/>
    </source>
</evidence>
<evidence type="ECO:0000256" key="10">
    <source>
        <dbReference type="ARBA" id="ARBA00023163"/>
    </source>
</evidence>
<dbReference type="GO" id="GO:0005737">
    <property type="term" value="C:cytoplasm"/>
    <property type="evidence" value="ECO:0007669"/>
    <property type="project" value="UniProtKB-SubCell"/>
</dbReference>
<reference evidence="16" key="1">
    <citation type="submission" date="2021-01" db="EMBL/GenBank/DDBJ databases">
        <authorList>
            <person name="Corre E."/>
            <person name="Pelletier E."/>
            <person name="Niang G."/>
            <person name="Scheremetjew M."/>
            <person name="Finn R."/>
            <person name="Kale V."/>
            <person name="Holt S."/>
            <person name="Cochrane G."/>
            <person name="Meng A."/>
            <person name="Brown T."/>
            <person name="Cohen L."/>
        </authorList>
    </citation>
    <scope>NUCLEOTIDE SEQUENCE</scope>
    <source>
        <strain evidence="16">CCMP1320</strain>
    </source>
</reference>
<dbReference type="InterPro" id="IPR055135">
    <property type="entry name" value="PRMT_dom"/>
</dbReference>
<evidence type="ECO:0000256" key="3">
    <source>
        <dbReference type="ARBA" id="ARBA00011925"/>
    </source>
</evidence>
<gene>
    <name evidence="16" type="ORF">DTER00134_LOCUS16831</name>
</gene>
<evidence type="ECO:0000256" key="2">
    <source>
        <dbReference type="ARBA" id="ARBA00004496"/>
    </source>
</evidence>
<dbReference type="Gene3D" id="2.70.160.11">
    <property type="entry name" value="Hnrnp arginine n-methyltransferase1"/>
    <property type="match status" value="1"/>
</dbReference>
<feature type="region of interest" description="Disordered" evidence="14">
    <location>
        <begin position="580"/>
        <end position="605"/>
    </location>
</feature>
<keyword evidence="8" id="KW-0156">Chromatin regulator</keyword>
<evidence type="ECO:0000256" key="8">
    <source>
        <dbReference type="ARBA" id="ARBA00022853"/>
    </source>
</evidence>
<dbReference type="PANTHER" id="PTHR11006">
    <property type="entry name" value="PROTEIN ARGININE N-METHYLTRANSFERASE"/>
    <property type="match status" value="1"/>
</dbReference>
<evidence type="ECO:0000256" key="6">
    <source>
        <dbReference type="ARBA" id="ARBA00022679"/>
    </source>
</evidence>